<evidence type="ECO:0000313" key="2">
    <source>
        <dbReference type="EMBL" id="TYC13353.1"/>
    </source>
</evidence>
<evidence type="ECO:0000256" key="1">
    <source>
        <dbReference type="ARBA" id="ARBA00022679"/>
    </source>
</evidence>
<keyword evidence="3" id="KW-1185">Reference proteome</keyword>
<protein>
    <recommendedName>
        <fullName evidence="4">CoA transferase</fullName>
    </recommendedName>
</protein>
<evidence type="ECO:0008006" key="4">
    <source>
        <dbReference type="Google" id="ProtNLM"/>
    </source>
</evidence>
<gene>
    <name evidence="2" type="ORF">FXF65_23020</name>
</gene>
<dbReference type="Proteomes" id="UP000322634">
    <property type="component" value="Unassembled WGS sequence"/>
</dbReference>
<dbReference type="InterPro" id="IPR003673">
    <property type="entry name" value="CoA-Trfase_fam_III"/>
</dbReference>
<organism evidence="2 3">
    <name type="scientific">Actinomadura syzygii</name>
    <dbReference type="NCBI Taxonomy" id="1427538"/>
    <lineage>
        <taxon>Bacteria</taxon>
        <taxon>Bacillati</taxon>
        <taxon>Actinomycetota</taxon>
        <taxon>Actinomycetes</taxon>
        <taxon>Streptosporangiales</taxon>
        <taxon>Thermomonosporaceae</taxon>
        <taxon>Actinomadura</taxon>
    </lineage>
</organism>
<dbReference type="PANTHER" id="PTHR48207:SF3">
    <property type="entry name" value="SUCCINATE--HYDROXYMETHYLGLUTARATE COA-TRANSFERASE"/>
    <property type="match status" value="1"/>
</dbReference>
<comment type="caution">
    <text evidence="2">The sequence shown here is derived from an EMBL/GenBank/DDBJ whole genome shotgun (WGS) entry which is preliminary data.</text>
</comment>
<sequence length="62" mass="7141">MPRGATPWNPRYERRGVSRDQVSTYYLSINRNKESIVLDLKSDGGRDVLARLVRHADVLVEN</sequence>
<dbReference type="InterPro" id="IPR050483">
    <property type="entry name" value="CoA-transferase_III_domain"/>
</dbReference>
<dbReference type="AlphaFoldDB" id="A0A5D0U6K2"/>
<proteinExistence type="predicted"/>
<accession>A0A5D0U6K2</accession>
<dbReference type="Pfam" id="PF02515">
    <property type="entry name" value="CoA_transf_3"/>
    <property type="match status" value="1"/>
</dbReference>
<dbReference type="PANTHER" id="PTHR48207">
    <property type="entry name" value="SUCCINATE--HYDROXYMETHYLGLUTARATE COA-TRANSFERASE"/>
    <property type="match status" value="1"/>
</dbReference>
<reference evidence="2 3" key="1">
    <citation type="submission" date="2019-08" db="EMBL/GenBank/DDBJ databases">
        <title>Actinomadura sp. nov. CYP1-5 isolated from mountain soil.</title>
        <authorList>
            <person name="Songsumanus A."/>
            <person name="Kuncharoen N."/>
            <person name="Kudo T."/>
            <person name="Yuki M."/>
            <person name="Igarashi Y."/>
            <person name="Tanasupawat S."/>
        </authorList>
    </citation>
    <scope>NUCLEOTIDE SEQUENCE [LARGE SCALE GENOMIC DNA]</scope>
    <source>
        <strain evidence="2 3">GKU157</strain>
    </source>
</reference>
<dbReference type="EMBL" id="VSFF01000008">
    <property type="protein sequence ID" value="TYC13353.1"/>
    <property type="molecule type" value="Genomic_DNA"/>
</dbReference>
<feature type="non-terminal residue" evidence="2">
    <location>
        <position position="62"/>
    </location>
</feature>
<dbReference type="InterPro" id="IPR023606">
    <property type="entry name" value="CoA-Trfase_III_dom_1_sf"/>
</dbReference>
<dbReference type="GO" id="GO:0008410">
    <property type="term" value="F:CoA-transferase activity"/>
    <property type="evidence" value="ECO:0007669"/>
    <property type="project" value="TreeGrafter"/>
</dbReference>
<dbReference type="RefSeq" id="WP_187412461.1">
    <property type="nucleotide sequence ID" value="NZ_VSFF01000008.1"/>
</dbReference>
<evidence type="ECO:0000313" key="3">
    <source>
        <dbReference type="Proteomes" id="UP000322634"/>
    </source>
</evidence>
<dbReference type="SUPFAM" id="SSF89796">
    <property type="entry name" value="CoA-transferase family III (CaiB/BaiF)"/>
    <property type="match status" value="1"/>
</dbReference>
<dbReference type="Gene3D" id="3.40.50.10540">
    <property type="entry name" value="Crotonobetainyl-coa:carnitine coa-transferase, domain 1"/>
    <property type="match status" value="1"/>
</dbReference>
<keyword evidence="1" id="KW-0808">Transferase</keyword>
<name>A0A5D0U6K2_9ACTN</name>